<proteinExistence type="predicted"/>
<dbReference type="OrthoDB" id="1467339at2"/>
<dbReference type="Pfam" id="PF13715">
    <property type="entry name" value="CarbopepD_reg_2"/>
    <property type="match status" value="1"/>
</dbReference>
<dbReference type="SUPFAM" id="SSF49464">
    <property type="entry name" value="Carboxypeptidase regulatory domain-like"/>
    <property type="match status" value="1"/>
</dbReference>
<feature type="chain" id="PRO_5015483876" description="Carboxypeptidase-like regulatory domain-containing protein" evidence="1">
    <location>
        <begin position="19"/>
        <end position="256"/>
    </location>
</feature>
<evidence type="ECO:0000256" key="1">
    <source>
        <dbReference type="SAM" id="SignalP"/>
    </source>
</evidence>
<dbReference type="AlphaFoldDB" id="A0A2S0RIU6"/>
<evidence type="ECO:0000313" key="3">
    <source>
        <dbReference type="Proteomes" id="UP000244193"/>
    </source>
</evidence>
<name>A0A2S0RIU6_9FLAO</name>
<feature type="signal peptide" evidence="1">
    <location>
        <begin position="1"/>
        <end position="18"/>
    </location>
</feature>
<protein>
    <recommendedName>
        <fullName evidence="4">Carboxypeptidase-like regulatory domain-containing protein</fullName>
    </recommendedName>
</protein>
<gene>
    <name evidence="2" type="ORF">HYN48_09315</name>
</gene>
<dbReference type="RefSeq" id="WP_108373522.1">
    <property type="nucleotide sequence ID" value="NZ_CP028811.1"/>
</dbReference>
<evidence type="ECO:0008006" key="4">
    <source>
        <dbReference type="Google" id="ProtNLM"/>
    </source>
</evidence>
<dbReference type="Proteomes" id="UP000244193">
    <property type="component" value="Chromosome"/>
</dbReference>
<reference evidence="2 3" key="1">
    <citation type="submission" date="2018-04" db="EMBL/GenBank/DDBJ databases">
        <title>Genome sequencing of Flavobacterium sp. HYN0048.</title>
        <authorList>
            <person name="Yi H."/>
            <person name="Baek C."/>
        </authorList>
    </citation>
    <scope>NUCLEOTIDE SEQUENCE [LARGE SCALE GENOMIC DNA]</scope>
    <source>
        <strain evidence="2 3">HYN0048</strain>
    </source>
</reference>
<accession>A0A2S0RIU6</accession>
<keyword evidence="3" id="KW-1185">Reference proteome</keyword>
<sequence>MRYFAVFFFMLFSAVVSAQEKQEGQVVSGTVINDNTLLPMPNVNIININKVRGTVSDDKGNFQIAVTASDTLHISFLGYKSIKVRVTNDWIKNKTTTIHLTEKAYALEEVIVRPYNLTGYLEIDAKLIPIKENYRYSISGLPAGYEAGDAYSPNAFGRVLGSIFNPADMLYNFFGKKPTELRRLKEMKKDDAVRNALEEKFDREMIAVLLGVTKEEIGEIMSRCNYSEQFIKTANDLQIMDAISACYEEYKILKKK</sequence>
<dbReference type="EMBL" id="CP028811">
    <property type="protein sequence ID" value="AWA31459.1"/>
    <property type="molecule type" value="Genomic_DNA"/>
</dbReference>
<evidence type="ECO:0000313" key="2">
    <source>
        <dbReference type="EMBL" id="AWA31459.1"/>
    </source>
</evidence>
<dbReference type="InterPro" id="IPR008969">
    <property type="entry name" value="CarboxyPept-like_regulatory"/>
</dbReference>
<dbReference type="KEGG" id="fmg:HYN48_09315"/>
<keyword evidence="1" id="KW-0732">Signal</keyword>
<organism evidence="2 3">
    <name type="scientific">Flavobacterium magnum</name>
    <dbReference type="NCBI Taxonomy" id="2162713"/>
    <lineage>
        <taxon>Bacteria</taxon>
        <taxon>Pseudomonadati</taxon>
        <taxon>Bacteroidota</taxon>
        <taxon>Flavobacteriia</taxon>
        <taxon>Flavobacteriales</taxon>
        <taxon>Flavobacteriaceae</taxon>
        <taxon>Flavobacterium</taxon>
    </lineage>
</organism>